<evidence type="ECO:0000313" key="2">
    <source>
        <dbReference type="Proteomes" id="UP000599688"/>
    </source>
</evidence>
<name>A0A917ECC6_9FLAO</name>
<dbReference type="EMBL" id="BMGL01000011">
    <property type="protein sequence ID" value="GGE19094.1"/>
    <property type="molecule type" value="Genomic_DNA"/>
</dbReference>
<comment type="caution">
    <text evidence="1">The sequence shown here is derived from an EMBL/GenBank/DDBJ whole genome shotgun (WGS) entry which is preliminary data.</text>
</comment>
<dbReference type="AlphaFoldDB" id="A0A917ECC6"/>
<accession>A0A917ECC6</accession>
<evidence type="ECO:0000313" key="1">
    <source>
        <dbReference type="EMBL" id="GGE19094.1"/>
    </source>
</evidence>
<sequence>MIKILVMSTLKIREELYKYIEIGDKSFLEALYKSANSYIEQKKLDMMIDEGEEDILAGRTYSIEEAKEILDHWEE</sequence>
<proteinExistence type="predicted"/>
<protein>
    <submittedName>
        <fullName evidence="1">Uncharacterized protein</fullName>
    </submittedName>
</protein>
<keyword evidence="2" id="KW-1185">Reference proteome</keyword>
<reference evidence="1 2" key="1">
    <citation type="journal article" date="2014" name="Int. J. Syst. Evol. Microbiol.">
        <title>Complete genome sequence of Corynebacterium casei LMG S-19264T (=DSM 44701T), isolated from a smear-ripened cheese.</title>
        <authorList>
            <consortium name="US DOE Joint Genome Institute (JGI-PGF)"/>
            <person name="Walter F."/>
            <person name="Albersmeier A."/>
            <person name="Kalinowski J."/>
            <person name="Ruckert C."/>
        </authorList>
    </citation>
    <scope>NUCLEOTIDE SEQUENCE [LARGE SCALE GENOMIC DNA]</scope>
    <source>
        <strain evidence="1 2">CGMCC 1.12925</strain>
    </source>
</reference>
<dbReference type="Proteomes" id="UP000599688">
    <property type="component" value="Unassembled WGS sequence"/>
</dbReference>
<organism evidence="1 2">
    <name type="scientific">Psychroflexus salis</name>
    <dbReference type="NCBI Taxonomy" id="1526574"/>
    <lineage>
        <taxon>Bacteria</taxon>
        <taxon>Pseudomonadati</taxon>
        <taxon>Bacteroidota</taxon>
        <taxon>Flavobacteriia</taxon>
        <taxon>Flavobacteriales</taxon>
        <taxon>Flavobacteriaceae</taxon>
        <taxon>Psychroflexus</taxon>
    </lineage>
</organism>
<gene>
    <name evidence="1" type="ORF">GCM10010831_20330</name>
</gene>